<dbReference type="InterPro" id="IPR000086">
    <property type="entry name" value="NUDIX_hydrolase_dom"/>
</dbReference>
<evidence type="ECO:0000256" key="13">
    <source>
        <dbReference type="ARBA" id="ARBA00040794"/>
    </source>
</evidence>
<dbReference type="KEGG" id="dde:Dde_0251"/>
<evidence type="ECO:0000256" key="9">
    <source>
        <dbReference type="ARBA" id="ARBA00023204"/>
    </source>
</evidence>
<dbReference type="GO" id="GO:0035539">
    <property type="term" value="F:8-oxo-7,8-dihydrodeoxyguanosine triphosphate pyrophosphatase activity"/>
    <property type="evidence" value="ECO:0007669"/>
    <property type="project" value="UniProtKB-EC"/>
</dbReference>
<evidence type="ECO:0000256" key="7">
    <source>
        <dbReference type="ARBA" id="ARBA00022801"/>
    </source>
</evidence>
<keyword evidence="5" id="KW-0479">Metal-binding</keyword>
<evidence type="ECO:0000256" key="15">
    <source>
        <dbReference type="ARBA" id="ARBA00041979"/>
    </source>
</evidence>
<dbReference type="Gene3D" id="3.90.79.10">
    <property type="entry name" value="Nucleoside Triphosphate Pyrophosphohydrolase"/>
    <property type="match status" value="1"/>
</dbReference>
<evidence type="ECO:0000256" key="5">
    <source>
        <dbReference type="ARBA" id="ARBA00022723"/>
    </source>
</evidence>
<dbReference type="GO" id="GO:0008413">
    <property type="term" value="F:8-oxo-7,8-dihydroguanosine triphosphate pyrophosphatase activity"/>
    <property type="evidence" value="ECO:0007669"/>
    <property type="project" value="TreeGrafter"/>
</dbReference>
<feature type="domain" description="Nudix hydrolase" evidence="18">
    <location>
        <begin position="2"/>
        <end position="127"/>
    </location>
</feature>
<evidence type="ECO:0000259" key="18">
    <source>
        <dbReference type="PROSITE" id="PS51462"/>
    </source>
</evidence>
<dbReference type="InterPro" id="IPR020476">
    <property type="entry name" value="Nudix_hydrolase"/>
</dbReference>
<dbReference type="Proteomes" id="UP000002710">
    <property type="component" value="Chromosome"/>
</dbReference>
<dbReference type="HOGENOM" id="CLU_037162_19_2_7"/>
<dbReference type="GO" id="GO:0006281">
    <property type="term" value="P:DNA repair"/>
    <property type="evidence" value="ECO:0007669"/>
    <property type="project" value="UniProtKB-KW"/>
</dbReference>
<dbReference type="RefSeq" id="WP_011366400.1">
    <property type="nucleotide sequence ID" value="NC_007519.1"/>
</dbReference>
<dbReference type="PANTHER" id="PTHR47707:SF1">
    <property type="entry name" value="NUDIX HYDROLASE FAMILY PROTEIN"/>
    <property type="match status" value="1"/>
</dbReference>
<sequence length="130" mass="14855">MKSVDVVAGILWRGGRFLAVERPQGRPRAGFWEFPGGKIEQGETPEQALARELKEELGVDVRDFCFWRSVEHAYEDLAVRLRFFHVTGFAGEPQGLEGHRLAWLRCDEALRLRFLEADRPLVADLATITF</sequence>
<proteinExistence type="inferred from homology"/>
<dbReference type="InterPro" id="IPR047127">
    <property type="entry name" value="MutT-like"/>
</dbReference>
<keyword evidence="3" id="KW-0515">Mutator protein</keyword>
<evidence type="ECO:0000256" key="14">
    <source>
        <dbReference type="ARBA" id="ARBA00041592"/>
    </source>
</evidence>
<dbReference type="STRING" id="207559.Dde_0251"/>
<dbReference type="PANTHER" id="PTHR47707">
    <property type="entry name" value="8-OXO-DGTP DIPHOSPHATASE"/>
    <property type="match status" value="1"/>
</dbReference>
<dbReference type="GO" id="GO:0044716">
    <property type="term" value="F:8-oxo-GDP phosphatase activity"/>
    <property type="evidence" value="ECO:0007669"/>
    <property type="project" value="TreeGrafter"/>
</dbReference>
<gene>
    <name evidence="19" type="ordered locus">Dde_0251</name>
</gene>
<comment type="cofactor">
    <cofactor evidence="1">
        <name>Mg(2+)</name>
        <dbReference type="ChEBI" id="CHEBI:18420"/>
    </cofactor>
</comment>
<keyword evidence="9" id="KW-0234">DNA repair</keyword>
<dbReference type="eggNOG" id="COG0494">
    <property type="taxonomic scope" value="Bacteria"/>
</dbReference>
<keyword evidence="4" id="KW-0235">DNA replication</keyword>
<reference evidence="19 20" key="1">
    <citation type="journal article" date="2011" name="J. Bacteriol.">
        <title>Complete genome sequence and updated annotation of Desulfovibrio alaskensis G20.</title>
        <authorList>
            <person name="Hauser L.J."/>
            <person name="Land M.L."/>
            <person name="Brown S.D."/>
            <person name="Larimer F."/>
            <person name="Keller K.L."/>
            <person name="Rapp-Giles B.J."/>
            <person name="Price M.N."/>
            <person name="Lin M."/>
            <person name="Bruce D.C."/>
            <person name="Detter J.C."/>
            <person name="Tapia R."/>
            <person name="Han C.S."/>
            <person name="Goodwin L.A."/>
            <person name="Cheng J.F."/>
            <person name="Pitluck S."/>
            <person name="Copeland A."/>
            <person name="Lucas S."/>
            <person name="Nolan M."/>
            <person name="Lapidus A.L."/>
            <person name="Palumbo A.V."/>
            <person name="Wall J.D."/>
        </authorList>
    </citation>
    <scope>NUCLEOTIDE SEQUENCE [LARGE SCALE GENOMIC DNA]</scope>
    <source>
        <strain evidence="20">ATCC BAA 1058 / DSM 17464 / G20</strain>
    </source>
</reference>
<evidence type="ECO:0000256" key="3">
    <source>
        <dbReference type="ARBA" id="ARBA00022457"/>
    </source>
</evidence>
<keyword evidence="6" id="KW-0227">DNA damage</keyword>
<comment type="similarity">
    <text evidence="2 17">Belongs to the Nudix hydrolase family.</text>
</comment>
<keyword evidence="20" id="KW-1185">Reference proteome</keyword>
<evidence type="ECO:0000256" key="6">
    <source>
        <dbReference type="ARBA" id="ARBA00022763"/>
    </source>
</evidence>
<dbReference type="Pfam" id="PF00293">
    <property type="entry name" value="NUDIX"/>
    <property type="match status" value="1"/>
</dbReference>
<dbReference type="PROSITE" id="PS00893">
    <property type="entry name" value="NUDIX_BOX"/>
    <property type="match status" value="1"/>
</dbReference>
<dbReference type="AlphaFoldDB" id="Q316U4"/>
<protein>
    <recommendedName>
        <fullName evidence="13">8-oxo-dGTP diphosphatase</fullName>
        <ecNumber evidence="12">3.6.1.55</ecNumber>
    </recommendedName>
    <alternativeName>
        <fullName evidence="16">7,8-dihydro-8-oxoguanine-triphosphatase</fullName>
    </alternativeName>
    <alternativeName>
        <fullName evidence="15">Mutator protein MutT</fullName>
    </alternativeName>
    <alternativeName>
        <fullName evidence="14">dGTP pyrophosphohydrolase</fullName>
    </alternativeName>
</protein>
<evidence type="ECO:0000256" key="10">
    <source>
        <dbReference type="ARBA" id="ARBA00035861"/>
    </source>
</evidence>
<dbReference type="InterPro" id="IPR015797">
    <property type="entry name" value="NUDIX_hydrolase-like_dom_sf"/>
</dbReference>
<dbReference type="GO" id="GO:0006260">
    <property type="term" value="P:DNA replication"/>
    <property type="evidence" value="ECO:0007669"/>
    <property type="project" value="UniProtKB-KW"/>
</dbReference>
<evidence type="ECO:0000256" key="12">
    <source>
        <dbReference type="ARBA" id="ARBA00038905"/>
    </source>
</evidence>
<evidence type="ECO:0000256" key="8">
    <source>
        <dbReference type="ARBA" id="ARBA00022842"/>
    </source>
</evidence>
<evidence type="ECO:0000256" key="1">
    <source>
        <dbReference type="ARBA" id="ARBA00001946"/>
    </source>
</evidence>
<evidence type="ECO:0000256" key="17">
    <source>
        <dbReference type="RuleBase" id="RU003476"/>
    </source>
</evidence>
<dbReference type="InterPro" id="IPR020084">
    <property type="entry name" value="NUDIX_hydrolase_CS"/>
</dbReference>
<evidence type="ECO:0000256" key="16">
    <source>
        <dbReference type="ARBA" id="ARBA00042798"/>
    </source>
</evidence>
<keyword evidence="7 17" id="KW-0378">Hydrolase</keyword>
<evidence type="ECO:0000313" key="19">
    <source>
        <dbReference type="EMBL" id="ABB37052.1"/>
    </source>
</evidence>
<evidence type="ECO:0000256" key="4">
    <source>
        <dbReference type="ARBA" id="ARBA00022705"/>
    </source>
</evidence>
<evidence type="ECO:0000313" key="20">
    <source>
        <dbReference type="Proteomes" id="UP000002710"/>
    </source>
</evidence>
<dbReference type="GO" id="GO:0044715">
    <property type="term" value="F:8-oxo-dGDP phosphatase activity"/>
    <property type="evidence" value="ECO:0007669"/>
    <property type="project" value="TreeGrafter"/>
</dbReference>
<dbReference type="CDD" id="cd03425">
    <property type="entry name" value="NUDIX_MutT_NudA_like"/>
    <property type="match status" value="1"/>
</dbReference>
<accession>Q316U4</accession>
<dbReference type="SUPFAM" id="SSF55811">
    <property type="entry name" value="Nudix"/>
    <property type="match status" value="1"/>
</dbReference>
<evidence type="ECO:0000256" key="11">
    <source>
        <dbReference type="ARBA" id="ARBA00036904"/>
    </source>
</evidence>
<dbReference type="EMBL" id="CP000112">
    <property type="protein sequence ID" value="ABB37052.1"/>
    <property type="molecule type" value="Genomic_DNA"/>
</dbReference>
<comment type="catalytic activity">
    <reaction evidence="10">
        <text>8-oxo-dGTP + H2O = 8-oxo-dGMP + diphosphate + H(+)</text>
        <dbReference type="Rhea" id="RHEA:31575"/>
        <dbReference type="ChEBI" id="CHEBI:15377"/>
        <dbReference type="ChEBI" id="CHEBI:15378"/>
        <dbReference type="ChEBI" id="CHEBI:33019"/>
        <dbReference type="ChEBI" id="CHEBI:63224"/>
        <dbReference type="ChEBI" id="CHEBI:77896"/>
        <dbReference type="EC" id="3.6.1.55"/>
    </reaction>
</comment>
<dbReference type="PRINTS" id="PR00502">
    <property type="entry name" value="NUDIXFAMILY"/>
</dbReference>
<comment type="catalytic activity">
    <reaction evidence="11">
        <text>8-oxo-GTP + H2O = 8-oxo-GMP + diphosphate + H(+)</text>
        <dbReference type="Rhea" id="RHEA:67616"/>
        <dbReference type="ChEBI" id="CHEBI:15377"/>
        <dbReference type="ChEBI" id="CHEBI:15378"/>
        <dbReference type="ChEBI" id="CHEBI:33019"/>
        <dbReference type="ChEBI" id="CHEBI:143553"/>
        <dbReference type="ChEBI" id="CHEBI:145694"/>
    </reaction>
</comment>
<evidence type="ECO:0000256" key="2">
    <source>
        <dbReference type="ARBA" id="ARBA00005582"/>
    </source>
</evidence>
<name>Q316U4_OLEA2</name>
<keyword evidence="8" id="KW-0460">Magnesium</keyword>
<organism evidence="19 20">
    <name type="scientific">Oleidesulfovibrio alaskensis (strain ATCC BAA-1058 / DSM 17464 / G20)</name>
    <name type="common">Desulfovibrio alaskensis</name>
    <dbReference type="NCBI Taxonomy" id="207559"/>
    <lineage>
        <taxon>Bacteria</taxon>
        <taxon>Pseudomonadati</taxon>
        <taxon>Thermodesulfobacteriota</taxon>
        <taxon>Desulfovibrionia</taxon>
        <taxon>Desulfovibrionales</taxon>
        <taxon>Desulfovibrionaceae</taxon>
        <taxon>Oleidesulfovibrio</taxon>
    </lineage>
</organism>
<dbReference type="PROSITE" id="PS51462">
    <property type="entry name" value="NUDIX"/>
    <property type="match status" value="1"/>
</dbReference>
<dbReference type="EC" id="3.6.1.55" evidence="12"/>
<dbReference type="GO" id="GO:0046872">
    <property type="term" value="F:metal ion binding"/>
    <property type="evidence" value="ECO:0007669"/>
    <property type="project" value="UniProtKB-KW"/>
</dbReference>